<comment type="caution">
    <text evidence="1">The sequence shown here is derived from an EMBL/GenBank/DDBJ whole genome shotgun (WGS) entry which is preliminary data.</text>
</comment>
<sequence length="70" mass="8133">LAEEDDSRLTSKHALASAYLSDRRIKEAIEMLEHVVTVWKRTLAEDDHSRLTSKHELAKAYLDDRRIKEA</sequence>
<organism evidence="1 2">
    <name type="scientific">Neurospora tetraspora</name>
    <dbReference type="NCBI Taxonomy" id="94610"/>
    <lineage>
        <taxon>Eukaryota</taxon>
        <taxon>Fungi</taxon>
        <taxon>Dikarya</taxon>
        <taxon>Ascomycota</taxon>
        <taxon>Pezizomycotina</taxon>
        <taxon>Sordariomycetes</taxon>
        <taxon>Sordariomycetidae</taxon>
        <taxon>Sordariales</taxon>
        <taxon>Sordariaceae</taxon>
        <taxon>Neurospora</taxon>
    </lineage>
</organism>
<dbReference type="GeneID" id="87860985"/>
<dbReference type="SUPFAM" id="SSF48452">
    <property type="entry name" value="TPR-like"/>
    <property type="match status" value="1"/>
</dbReference>
<dbReference type="RefSeq" id="XP_062682271.1">
    <property type="nucleotide sequence ID" value="XM_062823831.1"/>
</dbReference>
<gene>
    <name evidence="1" type="ORF">B0H65DRAFT_410493</name>
</gene>
<proteinExistence type="predicted"/>
<feature type="non-terminal residue" evidence="1">
    <location>
        <position position="70"/>
    </location>
</feature>
<evidence type="ECO:0000313" key="1">
    <source>
        <dbReference type="EMBL" id="KAK3345658.1"/>
    </source>
</evidence>
<evidence type="ECO:0000313" key="2">
    <source>
        <dbReference type="Proteomes" id="UP001278500"/>
    </source>
</evidence>
<dbReference type="InterPro" id="IPR011990">
    <property type="entry name" value="TPR-like_helical_dom_sf"/>
</dbReference>
<keyword evidence="2" id="KW-1185">Reference proteome</keyword>
<reference evidence="1" key="1">
    <citation type="journal article" date="2023" name="Mol. Phylogenet. Evol.">
        <title>Genome-scale phylogeny and comparative genomics of the fungal order Sordariales.</title>
        <authorList>
            <person name="Hensen N."/>
            <person name="Bonometti L."/>
            <person name="Westerberg I."/>
            <person name="Brannstrom I.O."/>
            <person name="Guillou S."/>
            <person name="Cros-Aarteil S."/>
            <person name="Calhoun S."/>
            <person name="Haridas S."/>
            <person name="Kuo A."/>
            <person name="Mondo S."/>
            <person name="Pangilinan J."/>
            <person name="Riley R."/>
            <person name="LaButti K."/>
            <person name="Andreopoulos B."/>
            <person name="Lipzen A."/>
            <person name="Chen C."/>
            <person name="Yan M."/>
            <person name="Daum C."/>
            <person name="Ng V."/>
            <person name="Clum A."/>
            <person name="Steindorff A."/>
            <person name="Ohm R.A."/>
            <person name="Martin F."/>
            <person name="Silar P."/>
            <person name="Natvig D.O."/>
            <person name="Lalanne C."/>
            <person name="Gautier V."/>
            <person name="Ament-Velasquez S.L."/>
            <person name="Kruys A."/>
            <person name="Hutchinson M.I."/>
            <person name="Powell A.J."/>
            <person name="Barry K."/>
            <person name="Miller A.N."/>
            <person name="Grigoriev I.V."/>
            <person name="Debuchy R."/>
            <person name="Gladieux P."/>
            <person name="Hiltunen Thoren M."/>
            <person name="Johannesson H."/>
        </authorList>
    </citation>
    <scope>NUCLEOTIDE SEQUENCE</scope>
    <source>
        <strain evidence="1">CBS 560.94</strain>
    </source>
</reference>
<dbReference type="AlphaFoldDB" id="A0AAE0JGR6"/>
<reference evidence="1" key="2">
    <citation type="submission" date="2023-06" db="EMBL/GenBank/DDBJ databases">
        <authorList>
            <consortium name="Lawrence Berkeley National Laboratory"/>
            <person name="Haridas S."/>
            <person name="Hensen N."/>
            <person name="Bonometti L."/>
            <person name="Westerberg I."/>
            <person name="Brannstrom I.O."/>
            <person name="Guillou S."/>
            <person name="Cros-Aarteil S."/>
            <person name="Calhoun S."/>
            <person name="Kuo A."/>
            <person name="Mondo S."/>
            <person name="Pangilinan J."/>
            <person name="Riley R."/>
            <person name="Labutti K."/>
            <person name="Andreopoulos B."/>
            <person name="Lipzen A."/>
            <person name="Chen C."/>
            <person name="Yanf M."/>
            <person name="Daum C."/>
            <person name="Ng V."/>
            <person name="Clum A."/>
            <person name="Steindorff A."/>
            <person name="Ohm R."/>
            <person name="Martin F."/>
            <person name="Silar P."/>
            <person name="Natvig D."/>
            <person name="Lalanne C."/>
            <person name="Gautier V."/>
            <person name="Ament-Velasquez S.L."/>
            <person name="Kruys A."/>
            <person name="Hutchinson M.I."/>
            <person name="Powell A.J."/>
            <person name="Barry K."/>
            <person name="Miller A.N."/>
            <person name="Grigoriev I.V."/>
            <person name="Debuchy R."/>
            <person name="Gladieux P."/>
            <person name="Thoren M.H."/>
            <person name="Johannesson H."/>
        </authorList>
    </citation>
    <scope>NUCLEOTIDE SEQUENCE</scope>
    <source>
        <strain evidence="1">CBS 560.94</strain>
    </source>
</reference>
<dbReference type="Pfam" id="PF13424">
    <property type="entry name" value="TPR_12"/>
    <property type="match status" value="1"/>
</dbReference>
<dbReference type="Gene3D" id="1.25.40.10">
    <property type="entry name" value="Tetratricopeptide repeat domain"/>
    <property type="match status" value="1"/>
</dbReference>
<accession>A0AAE0JGR6</accession>
<dbReference type="Proteomes" id="UP001278500">
    <property type="component" value="Unassembled WGS sequence"/>
</dbReference>
<dbReference type="EMBL" id="JAUEPP010000004">
    <property type="protein sequence ID" value="KAK3345658.1"/>
    <property type="molecule type" value="Genomic_DNA"/>
</dbReference>
<feature type="non-terminal residue" evidence="1">
    <location>
        <position position="1"/>
    </location>
</feature>
<protein>
    <submittedName>
        <fullName evidence="1">Uncharacterized protein</fullName>
    </submittedName>
</protein>
<name>A0AAE0JGR6_9PEZI</name>